<dbReference type="AlphaFoldDB" id="A0AAD6IRL6"/>
<evidence type="ECO:0008006" key="4">
    <source>
        <dbReference type="Google" id="ProtNLM"/>
    </source>
</evidence>
<protein>
    <recommendedName>
        <fullName evidence="4">DUF4345 domain-containing protein</fullName>
    </recommendedName>
</protein>
<accession>A0AAD6IRL6</accession>
<keyword evidence="1" id="KW-0472">Membrane</keyword>
<gene>
    <name evidence="2" type="ORF">N7460_001297</name>
</gene>
<evidence type="ECO:0000313" key="2">
    <source>
        <dbReference type="EMBL" id="KAJ6058023.1"/>
    </source>
</evidence>
<proteinExistence type="predicted"/>
<dbReference type="Pfam" id="PF14248">
    <property type="entry name" value="DUF4345"/>
    <property type="match status" value="1"/>
</dbReference>
<dbReference type="InterPro" id="IPR025597">
    <property type="entry name" value="DUF4345"/>
</dbReference>
<evidence type="ECO:0000313" key="3">
    <source>
        <dbReference type="Proteomes" id="UP001219568"/>
    </source>
</evidence>
<dbReference type="Proteomes" id="UP001219568">
    <property type="component" value="Unassembled WGS sequence"/>
</dbReference>
<feature type="transmembrane region" description="Helical" evidence="1">
    <location>
        <begin position="89"/>
        <end position="109"/>
    </location>
</feature>
<feature type="transmembrane region" description="Helical" evidence="1">
    <location>
        <begin position="64"/>
        <end position="83"/>
    </location>
</feature>
<keyword evidence="3" id="KW-1185">Reference proteome</keyword>
<reference evidence="2" key="2">
    <citation type="submission" date="2023-01" db="EMBL/GenBank/DDBJ databases">
        <authorList>
            <person name="Petersen C."/>
        </authorList>
    </citation>
    <scope>NUCLEOTIDE SEQUENCE</scope>
    <source>
        <strain evidence="2">IBT 15450</strain>
    </source>
</reference>
<keyword evidence="1" id="KW-1133">Transmembrane helix</keyword>
<reference evidence="2" key="1">
    <citation type="journal article" date="2023" name="IMA Fungus">
        <title>Comparative genomic study of the Penicillium genus elucidates a diverse pangenome and 15 lateral gene transfer events.</title>
        <authorList>
            <person name="Petersen C."/>
            <person name="Sorensen T."/>
            <person name="Nielsen M.R."/>
            <person name="Sondergaard T.E."/>
            <person name="Sorensen J.L."/>
            <person name="Fitzpatrick D.A."/>
            <person name="Frisvad J.C."/>
            <person name="Nielsen K.L."/>
        </authorList>
    </citation>
    <scope>NUCLEOTIDE SEQUENCE</scope>
    <source>
        <strain evidence="2">IBT 15450</strain>
    </source>
</reference>
<dbReference type="EMBL" id="JAQJZL010000001">
    <property type="protein sequence ID" value="KAJ6058023.1"/>
    <property type="molecule type" value="Genomic_DNA"/>
</dbReference>
<evidence type="ECO:0000256" key="1">
    <source>
        <dbReference type="SAM" id="Phobius"/>
    </source>
</evidence>
<name>A0AAD6IRL6_PENCN</name>
<sequence length="111" mass="12042">MITGSMDVCFGIDMINSISGPLPTRLPAVALVDSQIRFLGAMWAGYGMMLWWTSNDLERRRTPLGLLGAIMFLAGLGRLLSGLSHGFSATWVQVATAAELFGPVAMYWLGF</sequence>
<keyword evidence="1" id="KW-0812">Transmembrane</keyword>
<comment type="caution">
    <text evidence="2">The sequence shown here is derived from an EMBL/GenBank/DDBJ whole genome shotgun (WGS) entry which is preliminary data.</text>
</comment>
<organism evidence="2 3">
    <name type="scientific">Penicillium canescens</name>
    <dbReference type="NCBI Taxonomy" id="5083"/>
    <lineage>
        <taxon>Eukaryota</taxon>
        <taxon>Fungi</taxon>
        <taxon>Dikarya</taxon>
        <taxon>Ascomycota</taxon>
        <taxon>Pezizomycotina</taxon>
        <taxon>Eurotiomycetes</taxon>
        <taxon>Eurotiomycetidae</taxon>
        <taxon>Eurotiales</taxon>
        <taxon>Aspergillaceae</taxon>
        <taxon>Penicillium</taxon>
    </lineage>
</organism>